<dbReference type="PANTHER" id="PTHR45960">
    <property type="entry name" value="GRB2-ASSOCIATED-BINDING PROTEIN"/>
    <property type="match status" value="1"/>
</dbReference>
<feature type="compositionally biased region" description="Polar residues" evidence="1">
    <location>
        <begin position="61"/>
        <end position="71"/>
    </location>
</feature>
<organism evidence="2 3">
    <name type="scientific">Cricetulus griseus</name>
    <name type="common">Chinese hamster</name>
    <name type="synonym">Cricetulus barabensis griseus</name>
    <dbReference type="NCBI Taxonomy" id="10029"/>
    <lineage>
        <taxon>Eukaryota</taxon>
        <taxon>Metazoa</taxon>
        <taxon>Chordata</taxon>
        <taxon>Craniata</taxon>
        <taxon>Vertebrata</taxon>
        <taxon>Euteleostomi</taxon>
        <taxon>Mammalia</taxon>
        <taxon>Eutheria</taxon>
        <taxon>Euarchontoglires</taxon>
        <taxon>Glires</taxon>
        <taxon>Rodentia</taxon>
        <taxon>Myomorpha</taxon>
        <taxon>Muroidea</taxon>
        <taxon>Cricetidae</taxon>
        <taxon>Cricetinae</taxon>
        <taxon>Cricetulus</taxon>
    </lineage>
</organism>
<gene>
    <name evidence="2" type="ORF">I79_025528</name>
</gene>
<dbReference type="STRING" id="10029.G3INK2"/>
<name>G3INK2_CRIGR</name>
<dbReference type="AlphaFoldDB" id="G3INK2"/>
<dbReference type="EMBL" id="JH006270">
    <property type="protein sequence ID" value="EGW14741.1"/>
    <property type="molecule type" value="Genomic_DNA"/>
</dbReference>
<reference evidence="3" key="1">
    <citation type="journal article" date="2011" name="Nat. Biotechnol.">
        <title>The genomic sequence of the Chinese hamster ovary (CHO)-K1 cell line.</title>
        <authorList>
            <person name="Xu X."/>
            <person name="Nagarajan H."/>
            <person name="Lewis N.E."/>
            <person name="Pan S."/>
            <person name="Cai Z."/>
            <person name="Liu X."/>
            <person name="Chen W."/>
            <person name="Xie M."/>
            <person name="Wang W."/>
            <person name="Hammond S."/>
            <person name="Andersen M.R."/>
            <person name="Neff N."/>
            <person name="Passarelli B."/>
            <person name="Koh W."/>
            <person name="Fan H.C."/>
            <person name="Wang J."/>
            <person name="Gui Y."/>
            <person name="Lee K.H."/>
            <person name="Betenbaugh M.J."/>
            <person name="Quake S.R."/>
            <person name="Famili I."/>
            <person name="Palsson B.O."/>
            <person name="Wang J."/>
        </authorList>
    </citation>
    <scope>NUCLEOTIDE SEQUENCE [LARGE SCALE GENOMIC DNA]</scope>
    <source>
        <strain evidence="3">CHO K1 cell line</strain>
    </source>
</reference>
<proteinExistence type="predicted"/>
<protein>
    <submittedName>
        <fullName evidence="2">GRB2-associated-binding protein 2</fullName>
    </submittedName>
</protein>
<dbReference type="GO" id="GO:0005068">
    <property type="term" value="F:transmembrane receptor protein tyrosine kinase adaptor activity"/>
    <property type="evidence" value="ECO:0007669"/>
    <property type="project" value="TreeGrafter"/>
</dbReference>
<dbReference type="GO" id="GO:0005737">
    <property type="term" value="C:cytoplasm"/>
    <property type="evidence" value="ECO:0007669"/>
    <property type="project" value="TreeGrafter"/>
</dbReference>
<evidence type="ECO:0000313" key="2">
    <source>
        <dbReference type="EMBL" id="EGW14741.1"/>
    </source>
</evidence>
<feature type="compositionally biased region" description="Polar residues" evidence="1">
    <location>
        <begin position="83"/>
        <end position="96"/>
    </location>
</feature>
<accession>G3INK2</accession>
<dbReference type="Proteomes" id="UP000001075">
    <property type="component" value="Unassembled WGS sequence"/>
</dbReference>
<feature type="region of interest" description="Disordered" evidence="1">
    <location>
        <begin position="115"/>
        <end position="137"/>
    </location>
</feature>
<feature type="region of interest" description="Disordered" evidence="1">
    <location>
        <begin position="61"/>
        <end position="96"/>
    </location>
</feature>
<sequence>MSTMPYHFTSRGSEILKLGRKAKSVPLDLSNNTVINELPFNSFVTKSWSTFNHTFNPRSSQYCRSVSNTDSGDSEENCVPVQNPMSSVPSGTKTQLQKKSTGNANYIALYFQALSPRPQHKPSTSLSHQMRKENMSK</sequence>
<dbReference type="InterPro" id="IPR046355">
    <property type="entry name" value="Gab1-4-like"/>
</dbReference>
<evidence type="ECO:0000313" key="3">
    <source>
        <dbReference type="Proteomes" id="UP000001075"/>
    </source>
</evidence>
<evidence type="ECO:0000256" key="1">
    <source>
        <dbReference type="SAM" id="MobiDB-lite"/>
    </source>
</evidence>
<dbReference type="InParanoid" id="G3INK2"/>
<dbReference type="PANTHER" id="PTHR45960:SF1">
    <property type="entry name" value="GRB2-ASSOCIATED-BINDING PROTEIN 2"/>
    <property type="match status" value="1"/>
</dbReference>